<evidence type="ECO:0000256" key="1">
    <source>
        <dbReference type="SAM" id="Phobius"/>
    </source>
</evidence>
<dbReference type="AlphaFoldDB" id="A0A5M9N9Z5"/>
<keyword evidence="1" id="KW-1133">Transmembrane helix</keyword>
<accession>A0A5M9N9Z5</accession>
<evidence type="ECO:0000313" key="3">
    <source>
        <dbReference type="Proteomes" id="UP000322521"/>
    </source>
</evidence>
<keyword evidence="1" id="KW-0472">Membrane</keyword>
<protein>
    <submittedName>
        <fullName evidence="2">Uncharacterized protein</fullName>
    </submittedName>
</protein>
<keyword evidence="3" id="KW-1185">Reference proteome</keyword>
<feature type="transmembrane region" description="Helical" evidence="1">
    <location>
        <begin position="71"/>
        <end position="90"/>
    </location>
</feature>
<name>A0A5M9N9Z5_9VIBR</name>
<dbReference type="EMBL" id="VXJS01000015">
    <property type="protein sequence ID" value="KAA8667128.1"/>
    <property type="molecule type" value="Genomic_DNA"/>
</dbReference>
<proteinExistence type="predicted"/>
<comment type="caution">
    <text evidence="2">The sequence shown here is derived from an EMBL/GenBank/DDBJ whole genome shotgun (WGS) entry which is preliminary data.</text>
</comment>
<evidence type="ECO:0000313" key="2">
    <source>
        <dbReference type="EMBL" id="KAA8667128.1"/>
    </source>
</evidence>
<gene>
    <name evidence="2" type="ORF">F4W18_21275</name>
</gene>
<keyword evidence="1" id="KW-0812">Transmembrane</keyword>
<organism evidence="2 3">
    <name type="scientific">Vibrio gigantis</name>
    <dbReference type="NCBI Taxonomy" id="296199"/>
    <lineage>
        <taxon>Bacteria</taxon>
        <taxon>Pseudomonadati</taxon>
        <taxon>Pseudomonadota</taxon>
        <taxon>Gammaproteobacteria</taxon>
        <taxon>Vibrionales</taxon>
        <taxon>Vibrionaceae</taxon>
        <taxon>Vibrio</taxon>
    </lineage>
</organism>
<dbReference type="Proteomes" id="UP000322521">
    <property type="component" value="Unassembled WGS sequence"/>
</dbReference>
<sequence>MAEALAHILLIGGSQLAYRVGRLLIVIFTIGKISIEPLPKNYSAHFVQAVDDNKIVRVDNYSHYAVSHEKVIIAGYIVILFGLSAILFVFRDYFTASA</sequence>
<dbReference type="OrthoDB" id="9903453at2"/>
<dbReference type="RefSeq" id="WP_086711300.1">
    <property type="nucleotide sequence ID" value="NZ_AP025492.1"/>
</dbReference>
<reference evidence="2 3" key="1">
    <citation type="submission" date="2019-09" db="EMBL/GenBank/DDBJ databases">
        <title>Draft genome sequence of various Type strains from the CCUG.</title>
        <authorList>
            <person name="Pineiro-Iglesias B."/>
            <person name="Tunovic T."/>
            <person name="Unosson C."/>
            <person name="Inganas E."/>
            <person name="Ohlen M."/>
            <person name="Cardew S."/>
            <person name="Jensie-Markopoulos S."/>
            <person name="Salva-Serra F."/>
            <person name="Jaen-Luchoro D."/>
            <person name="Karlsson R."/>
            <person name="Svensson-Stadler L."/>
            <person name="Chun J."/>
            <person name="Moore E."/>
        </authorList>
    </citation>
    <scope>NUCLEOTIDE SEQUENCE [LARGE SCALE GENOMIC DNA]</scope>
    <source>
        <strain evidence="2 3">CCUG 56969T</strain>
    </source>
</reference>